<dbReference type="FunFam" id="1.10.10.10:FF:000001">
    <property type="entry name" value="LysR family transcriptional regulator"/>
    <property type="match status" value="1"/>
</dbReference>
<dbReference type="KEGG" id="marz:MARA_01700"/>
<evidence type="ECO:0000313" key="9">
    <source>
        <dbReference type="EMBL" id="BBY46740.1"/>
    </source>
</evidence>
<dbReference type="SUPFAM" id="SSF53850">
    <property type="entry name" value="Periplasmic binding protein-like II"/>
    <property type="match status" value="1"/>
</dbReference>
<dbReference type="InterPro" id="IPR036388">
    <property type="entry name" value="WH-like_DNA-bd_sf"/>
</dbReference>
<evidence type="ECO:0000256" key="7">
    <source>
        <dbReference type="ARBA" id="ARBA00056658"/>
    </source>
</evidence>
<evidence type="ECO:0000256" key="6">
    <source>
        <dbReference type="ARBA" id="ARBA00040885"/>
    </source>
</evidence>
<evidence type="ECO:0000256" key="1">
    <source>
        <dbReference type="ARBA" id="ARBA00009437"/>
    </source>
</evidence>
<dbReference type="GO" id="GO:0003700">
    <property type="term" value="F:DNA-binding transcription factor activity"/>
    <property type="evidence" value="ECO:0007669"/>
    <property type="project" value="InterPro"/>
</dbReference>
<sequence length="296" mass="31975">MATLRALQCLVALVEHGSISAAAAALELSLPALSHQIASLEKELGAPVVERQRRGVRVTAVGRATAEEARIALRAAEQAVTVGRRVGGEAGDRLRISCDETMTAWLLAPILRRWRAARPDVQLDLMEFTDSAAALASIDEDRADVAIGAHHARTTGLVTMLGEEDVVVLARLGHRFADGPDVAMTELSTEPFVHYHPADPFAEWIDRHAALHDVVLKPMVRTRSPNTAAQLAIAGLGVTIVPVSVLHSLRVGVARPLSPRLDREVVAVVSRTPHVLALEFLEDARQRRVPGWRVPA</sequence>
<protein>
    <recommendedName>
        <fullName evidence="6">Probable hydrogen peroxide-inducible genes activator</fullName>
    </recommendedName>
</protein>
<comment type="similarity">
    <text evidence="1">Belongs to the LysR transcriptional regulatory family.</text>
</comment>
<dbReference type="InterPro" id="IPR036390">
    <property type="entry name" value="WH_DNA-bd_sf"/>
</dbReference>
<gene>
    <name evidence="9" type="ORF">MARA_01700</name>
</gene>
<evidence type="ECO:0000259" key="8">
    <source>
        <dbReference type="PROSITE" id="PS50931"/>
    </source>
</evidence>
<evidence type="ECO:0000256" key="3">
    <source>
        <dbReference type="ARBA" id="ARBA00023125"/>
    </source>
</evidence>
<dbReference type="GO" id="GO:0032993">
    <property type="term" value="C:protein-DNA complex"/>
    <property type="evidence" value="ECO:0007669"/>
    <property type="project" value="TreeGrafter"/>
</dbReference>
<dbReference type="Pfam" id="PF03466">
    <property type="entry name" value="LysR_substrate"/>
    <property type="match status" value="1"/>
</dbReference>
<keyword evidence="5" id="KW-0804">Transcription</keyword>
<evidence type="ECO:0000313" key="10">
    <source>
        <dbReference type="Proteomes" id="UP000467428"/>
    </source>
</evidence>
<dbReference type="PANTHER" id="PTHR30346">
    <property type="entry name" value="TRANSCRIPTIONAL DUAL REGULATOR HCAR-RELATED"/>
    <property type="match status" value="1"/>
</dbReference>
<dbReference type="InterPro" id="IPR000847">
    <property type="entry name" value="LysR_HTH_N"/>
</dbReference>
<dbReference type="SUPFAM" id="SSF46785">
    <property type="entry name" value="Winged helix' DNA-binding domain"/>
    <property type="match status" value="1"/>
</dbReference>
<keyword evidence="3" id="KW-0238">DNA-binding</keyword>
<evidence type="ECO:0000256" key="5">
    <source>
        <dbReference type="ARBA" id="ARBA00023163"/>
    </source>
</evidence>
<keyword evidence="2" id="KW-0805">Transcription regulation</keyword>
<name>A0A7I7RR95_9MYCO</name>
<dbReference type="Proteomes" id="UP000467428">
    <property type="component" value="Plasmid pJCM18538"/>
</dbReference>
<evidence type="ECO:0000256" key="4">
    <source>
        <dbReference type="ARBA" id="ARBA00023159"/>
    </source>
</evidence>
<keyword evidence="4" id="KW-0010">Activator</keyword>
<feature type="domain" description="HTH lysR-type" evidence="8">
    <location>
        <begin position="1"/>
        <end position="59"/>
    </location>
</feature>
<dbReference type="AlphaFoldDB" id="A0A7I7RR95"/>
<dbReference type="Pfam" id="PF00126">
    <property type="entry name" value="HTH_1"/>
    <property type="match status" value="1"/>
</dbReference>
<evidence type="ECO:0000256" key="2">
    <source>
        <dbReference type="ARBA" id="ARBA00023015"/>
    </source>
</evidence>
<dbReference type="Gene3D" id="1.10.10.10">
    <property type="entry name" value="Winged helix-like DNA-binding domain superfamily/Winged helix DNA-binding domain"/>
    <property type="match status" value="1"/>
</dbReference>
<dbReference type="InterPro" id="IPR005119">
    <property type="entry name" value="LysR_subst-bd"/>
</dbReference>
<organism evidence="9 10">
    <name type="scientific">Mycolicibacterium arabiense</name>
    <dbReference type="NCBI Taxonomy" id="1286181"/>
    <lineage>
        <taxon>Bacteria</taxon>
        <taxon>Bacillati</taxon>
        <taxon>Actinomycetota</taxon>
        <taxon>Actinomycetes</taxon>
        <taxon>Mycobacteriales</taxon>
        <taxon>Mycobacteriaceae</taxon>
        <taxon>Mycolicibacterium</taxon>
    </lineage>
</organism>
<dbReference type="RefSeq" id="WP_163916302.1">
    <property type="nucleotide sequence ID" value="NZ_AP022592.1"/>
</dbReference>
<dbReference type="EMBL" id="AP022592">
    <property type="protein sequence ID" value="BBY46740.1"/>
    <property type="molecule type" value="Genomic_DNA"/>
</dbReference>
<accession>A0A7I7RR95</accession>
<dbReference type="PROSITE" id="PS50931">
    <property type="entry name" value="HTH_LYSR"/>
    <property type="match status" value="1"/>
</dbReference>
<dbReference type="Gene3D" id="3.40.190.290">
    <property type="match status" value="1"/>
</dbReference>
<comment type="function">
    <text evidence="7">Required for the induction the katG gene for catalase. Involved in the response to hydrogen peroxide.</text>
</comment>
<keyword evidence="9" id="KW-0614">Plasmid</keyword>
<reference evidence="9 10" key="1">
    <citation type="journal article" date="2019" name="Emerg. Microbes Infect.">
        <title>Comprehensive subspecies identification of 175 nontuberculous mycobacteria species based on 7547 genomic profiles.</title>
        <authorList>
            <person name="Matsumoto Y."/>
            <person name="Kinjo T."/>
            <person name="Motooka D."/>
            <person name="Nabeya D."/>
            <person name="Jung N."/>
            <person name="Uechi K."/>
            <person name="Horii T."/>
            <person name="Iida T."/>
            <person name="Fujita J."/>
            <person name="Nakamura S."/>
        </authorList>
    </citation>
    <scope>NUCLEOTIDE SEQUENCE [LARGE SCALE GENOMIC DNA]</scope>
    <source>
        <strain evidence="9 10">JCM 18538</strain>
        <plasmid evidence="9">pJCM18538</plasmid>
    </source>
</reference>
<dbReference type="CDD" id="cd05466">
    <property type="entry name" value="PBP2_LTTR_substrate"/>
    <property type="match status" value="1"/>
</dbReference>
<dbReference type="PANTHER" id="PTHR30346:SF28">
    <property type="entry name" value="HTH-TYPE TRANSCRIPTIONAL REGULATOR CYNR"/>
    <property type="match status" value="1"/>
</dbReference>
<dbReference type="GO" id="GO:0003677">
    <property type="term" value="F:DNA binding"/>
    <property type="evidence" value="ECO:0007669"/>
    <property type="project" value="UniProtKB-KW"/>
</dbReference>
<geneLocation type="plasmid" evidence="9">
    <name>pJCM18538</name>
</geneLocation>
<keyword evidence="10" id="KW-1185">Reference proteome</keyword>
<proteinExistence type="inferred from homology"/>